<dbReference type="GO" id="GO:0006166">
    <property type="term" value="P:purine ribonucleoside salvage"/>
    <property type="evidence" value="ECO:0007669"/>
    <property type="project" value="TreeGrafter"/>
</dbReference>
<dbReference type="PRINTS" id="PR00509">
    <property type="entry name" value="PGMPMM"/>
</dbReference>
<evidence type="ECO:0000256" key="7">
    <source>
        <dbReference type="RuleBase" id="RU004326"/>
    </source>
</evidence>
<dbReference type="InterPro" id="IPR016066">
    <property type="entry name" value="A-D-PHexomutase_CS"/>
</dbReference>
<dbReference type="Pfam" id="PF02879">
    <property type="entry name" value="PGM_PMM_II"/>
    <property type="match status" value="1"/>
</dbReference>
<sequence length="475" mass="52548">MAIKFGTDGWRGIIGDDFVFANLEIVTQSIADYMMEKDIAGRGVVLAHDTRFMAERFADLVASVFLANHIKVYRPQGPVPTPLAAFSVRELGSGGAVMLTASHNPYQYNGIKYIPEYGGPAFVKITSRIEELIDKNMERAGSKGIKKVDQSLSKDMVVEIDTRSSYVEHLHQIIDFDKIGQAGLKVVLDPMYGAGGELMALALQEAGVDFCCIHDHRDVLFGGGLPDPSEQNLGDLKVKMKEVGADIGVSLDGDGDRFGVIDSRGVYLKPNELIALFLYYLTAIKGFKKGKAVRTVATTHFIDAIALGQGVQVEETTVGFKYICEKMLEDGVIIGGEESGGLSVQGHIPEKDGILADLLAIEVTAEFRQPLSWLLNKLYLKYGHFYNQRLDIRVSLERKQLLLERLRRYVPQSCLGLPVVKITDVDGLKIELEGGHWFLIRPSGTEPLVRAYVEARDKGLFGRLKDYTLDIVLKY</sequence>
<evidence type="ECO:0000256" key="5">
    <source>
        <dbReference type="ARBA" id="ARBA00022842"/>
    </source>
</evidence>
<organism evidence="12 13">
    <name type="scientific">Candidatus Hakubella thermalkaliphila</name>
    <dbReference type="NCBI Taxonomy" id="2754717"/>
    <lineage>
        <taxon>Bacteria</taxon>
        <taxon>Bacillati</taxon>
        <taxon>Actinomycetota</taxon>
        <taxon>Actinomycetota incertae sedis</taxon>
        <taxon>Candidatus Hakubellales</taxon>
        <taxon>Candidatus Hakubellaceae</taxon>
        <taxon>Candidatus Hakubella</taxon>
    </lineage>
</organism>
<dbReference type="Proteomes" id="UP000591948">
    <property type="component" value="Unassembled WGS sequence"/>
</dbReference>
<dbReference type="CDD" id="cd05800">
    <property type="entry name" value="PGM_like2"/>
    <property type="match status" value="1"/>
</dbReference>
<dbReference type="PROSITE" id="PS00710">
    <property type="entry name" value="PGM_PMM"/>
    <property type="match status" value="1"/>
</dbReference>
<dbReference type="InterPro" id="IPR005841">
    <property type="entry name" value="Alpha-D-phosphohexomutase_SF"/>
</dbReference>
<keyword evidence="5 7" id="KW-0460">Magnesium</keyword>
<evidence type="ECO:0008006" key="14">
    <source>
        <dbReference type="Google" id="ProtNLM"/>
    </source>
</evidence>
<dbReference type="InterPro" id="IPR005845">
    <property type="entry name" value="A-D-PHexomutase_a/b/a-II"/>
</dbReference>
<evidence type="ECO:0000256" key="3">
    <source>
        <dbReference type="ARBA" id="ARBA00022553"/>
    </source>
</evidence>
<keyword evidence="6" id="KW-0413">Isomerase</keyword>
<dbReference type="AlphaFoldDB" id="A0A6V8P511"/>
<comment type="caution">
    <text evidence="12">The sequence shown here is derived from an EMBL/GenBank/DDBJ whole genome shotgun (WGS) entry which is preliminary data.</text>
</comment>
<dbReference type="Pfam" id="PF02878">
    <property type="entry name" value="PGM_PMM_I"/>
    <property type="match status" value="1"/>
</dbReference>
<keyword evidence="4 7" id="KW-0479">Metal-binding</keyword>
<dbReference type="SUPFAM" id="SSF55957">
    <property type="entry name" value="Phosphoglucomutase, C-terminal domain"/>
    <property type="match status" value="1"/>
</dbReference>
<reference evidence="12 13" key="1">
    <citation type="journal article" date="2020" name="Front. Microbiol.">
        <title>Single-cell genomics of novel Actinobacteria with the Wood-Ljungdahl pathway discovered in a serpentinizing system.</title>
        <authorList>
            <person name="Merino N."/>
            <person name="Kawai M."/>
            <person name="Boyd E.S."/>
            <person name="Colman D.R."/>
            <person name="McGlynn S.E."/>
            <person name="Nealson K.H."/>
            <person name="Kurokawa K."/>
            <person name="Hongoh Y."/>
        </authorList>
    </citation>
    <scope>NUCLEOTIDE SEQUENCE [LARGE SCALE GENOMIC DNA]</scope>
    <source>
        <strain evidence="12 13">S33</strain>
    </source>
</reference>
<evidence type="ECO:0000259" key="10">
    <source>
        <dbReference type="Pfam" id="PF02879"/>
    </source>
</evidence>
<evidence type="ECO:0000256" key="2">
    <source>
        <dbReference type="ARBA" id="ARBA00010231"/>
    </source>
</evidence>
<keyword evidence="3" id="KW-0597">Phosphoprotein</keyword>
<evidence type="ECO:0000256" key="6">
    <source>
        <dbReference type="ARBA" id="ARBA00023235"/>
    </source>
</evidence>
<proteinExistence type="inferred from homology"/>
<comment type="similarity">
    <text evidence="2 7">Belongs to the phosphohexose mutase family.</text>
</comment>
<evidence type="ECO:0000259" key="9">
    <source>
        <dbReference type="Pfam" id="PF02878"/>
    </source>
</evidence>
<dbReference type="InterPro" id="IPR005843">
    <property type="entry name" value="A-D-PHexomutase_C"/>
</dbReference>
<evidence type="ECO:0000313" key="12">
    <source>
        <dbReference type="EMBL" id="GFP27403.1"/>
    </source>
</evidence>
<comment type="cofactor">
    <cofactor evidence="1">
        <name>Mg(2+)</name>
        <dbReference type="ChEBI" id="CHEBI:18420"/>
    </cofactor>
</comment>
<keyword evidence="13" id="KW-1185">Reference proteome</keyword>
<dbReference type="Gene3D" id="3.30.310.50">
    <property type="entry name" value="Alpha-D-phosphohexomutase, C-terminal domain"/>
    <property type="match status" value="1"/>
</dbReference>
<dbReference type="SUPFAM" id="SSF53738">
    <property type="entry name" value="Phosphoglucomutase, first 3 domains"/>
    <property type="match status" value="2"/>
</dbReference>
<dbReference type="GO" id="GO:0000287">
    <property type="term" value="F:magnesium ion binding"/>
    <property type="evidence" value="ECO:0007669"/>
    <property type="project" value="InterPro"/>
</dbReference>
<feature type="domain" description="Alpha-D-phosphohexomutase alpha/beta/alpha" evidence="10">
    <location>
        <begin position="165"/>
        <end position="265"/>
    </location>
</feature>
<dbReference type="RefSeq" id="WP_176233289.1">
    <property type="nucleotide sequence ID" value="NZ_BLRY01000033.1"/>
</dbReference>
<dbReference type="InterPro" id="IPR005844">
    <property type="entry name" value="A-D-PHexomutase_a/b/a-I"/>
</dbReference>
<accession>A0A6V8P511</accession>
<gene>
    <name evidence="12" type="ORF">HKBW3S33_00816</name>
</gene>
<dbReference type="Pfam" id="PF02880">
    <property type="entry name" value="PGM_PMM_III"/>
    <property type="match status" value="1"/>
</dbReference>
<feature type="domain" description="Alpha-D-phosphohexomutase alpha/beta/alpha" evidence="9">
    <location>
        <begin position="3"/>
        <end position="138"/>
    </location>
</feature>
<dbReference type="InterPro" id="IPR016055">
    <property type="entry name" value="A-D-PHexomutase_a/b/a-I/II/III"/>
</dbReference>
<dbReference type="Pfam" id="PF00408">
    <property type="entry name" value="PGM_PMM_IV"/>
    <property type="match status" value="1"/>
</dbReference>
<name>A0A6V8P511_9ACTN</name>
<evidence type="ECO:0000259" key="8">
    <source>
        <dbReference type="Pfam" id="PF00408"/>
    </source>
</evidence>
<dbReference type="PANTHER" id="PTHR45745">
    <property type="entry name" value="PHOSPHOMANNOMUTASE 45A"/>
    <property type="match status" value="1"/>
</dbReference>
<evidence type="ECO:0000259" key="11">
    <source>
        <dbReference type="Pfam" id="PF02880"/>
    </source>
</evidence>
<feature type="domain" description="Alpha-D-phosphohexomutase alpha/beta/alpha" evidence="11">
    <location>
        <begin position="270"/>
        <end position="382"/>
    </location>
</feature>
<dbReference type="InterPro" id="IPR036900">
    <property type="entry name" value="A-D-PHexomutase_C_sf"/>
</dbReference>
<dbReference type="PANTHER" id="PTHR45745:SF1">
    <property type="entry name" value="PHOSPHOGLUCOMUTASE 2B-RELATED"/>
    <property type="match status" value="1"/>
</dbReference>
<feature type="domain" description="Alpha-D-phosphohexomutase C-terminal" evidence="8">
    <location>
        <begin position="412"/>
        <end position="468"/>
    </location>
</feature>
<evidence type="ECO:0000256" key="1">
    <source>
        <dbReference type="ARBA" id="ARBA00001946"/>
    </source>
</evidence>
<evidence type="ECO:0000313" key="13">
    <source>
        <dbReference type="Proteomes" id="UP000591948"/>
    </source>
</evidence>
<evidence type="ECO:0000256" key="4">
    <source>
        <dbReference type="ARBA" id="ARBA00022723"/>
    </source>
</evidence>
<dbReference type="GO" id="GO:0008973">
    <property type="term" value="F:phosphopentomutase activity"/>
    <property type="evidence" value="ECO:0007669"/>
    <property type="project" value="TreeGrafter"/>
</dbReference>
<dbReference type="InterPro" id="IPR005846">
    <property type="entry name" value="A-D-PHexomutase_a/b/a-III"/>
</dbReference>
<protein>
    <recommendedName>
        <fullName evidence="14">Phosphoglucomutase</fullName>
    </recommendedName>
</protein>
<dbReference type="Gene3D" id="3.40.120.10">
    <property type="entry name" value="Alpha-D-Glucose-1,6-Bisphosphate, subunit A, domain 3"/>
    <property type="match status" value="3"/>
</dbReference>
<dbReference type="EMBL" id="BLRY01000033">
    <property type="protein sequence ID" value="GFP27403.1"/>
    <property type="molecule type" value="Genomic_DNA"/>
</dbReference>
<dbReference type="GO" id="GO:0005975">
    <property type="term" value="P:carbohydrate metabolic process"/>
    <property type="evidence" value="ECO:0007669"/>
    <property type="project" value="InterPro"/>
</dbReference>